<organism evidence="3 4">
    <name type="scientific">Crassaminicella thermophila</name>
    <dbReference type="NCBI Taxonomy" id="2599308"/>
    <lineage>
        <taxon>Bacteria</taxon>
        <taxon>Bacillati</taxon>
        <taxon>Bacillota</taxon>
        <taxon>Clostridia</taxon>
        <taxon>Eubacteriales</taxon>
        <taxon>Clostridiaceae</taxon>
        <taxon>Crassaminicella</taxon>
    </lineage>
</organism>
<dbReference type="EMBL" id="CP042243">
    <property type="protein sequence ID" value="QEK13297.1"/>
    <property type="molecule type" value="Genomic_DNA"/>
</dbReference>
<protein>
    <submittedName>
        <fullName evidence="3">Toxic anion resistance protein</fullName>
    </submittedName>
</protein>
<dbReference type="Proteomes" id="UP000324646">
    <property type="component" value="Chromosome"/>
</dbReference>
<dbReference type="PIRSF" id="PIRSF026508">
    <property type="entry name" value="TelA"/>
    <property type="match status" value="1"/>
</dbReference>
<dbReference type="PANTHER" id="PTHR38432">
    <property type="entry name" value="TELA-LIKE PROTEIN SAOUHSC_01408"/>
    <property type="match status" value="1"/>
</dbReference>
<evidence type="ECO:0000313" key="3">
    <source>
        <dbReference type="EMBL" id="QEK13297.1"/>
    </source>
</evidence>
<dbReference type="KEGG" id="crs:FQB35_14020"/>
<evidence type="ECO:0000256" key="1">
    <source>
        <dbReference type="ARBA" id="ARBA00005541"/>
    </source>
</evidence>
<name>A0A5C0SHZ2_CRATE</name>
<comment type="similarity">
    <text evidence="1 2">Belongs to the TelA family.</text>
</comment>
<evidence type="ECO:0000256" key="2">
    <source>
        <dbReference type="PIRNR" id="PIRNR026508"/>
    </source>
</evidence>
<accession>A0A5C0SHZ2</accession>
<proteinExistence type="inferred from homology"/>
<reference evidence="3 4" key="1">
    <citation type="submission" date="2019-07" db="EMBL/GenBank/DDBJ databases">
        <title>Complete genome of Crassaminicella thermophila SY095.</title>
        <authorList>
            <person name="Li X."/>
        </authorList>
    </citation>
    <scope>NUCLEOTIDE SEQUENCE [LARGE SCALE GENOMIC DNA]</scope>
    <source>
        <strain evidence="3 4">SY095</strain>
    </source>
</reference>
<sequence length="385" mass="44228">MGFQDLLKEVEENNKVLEKNTDIVEEKESENYISVDLSKFNKEDLKALESMKNEIKIGDVNSIASFGAEIQGSIAKFADGILEGVRTKDTGHVGNNLSLLLTTIQSVDVEKLQEKKSITSKIPFLNKIKKSFENSKIQLENVTQTVDKIVVALDTARKELIRDVNVLDALYNKNLEYVHKLEMYIAAGELKYKELKETILIELKNRADKTKDMLDIQKYNDFAQMLNEMEKRIHDLKLSREIAIQTLPQIRLMQNNDKILANKIQSSILTTIPVWKNQIALAISLNKQKTALELQKKVSDTTENMLKQNAELLKMNTLEIAKESERGIISMDTLRETHMKLIETIEGSMKIYEEGRQKRETIEKELVQLENTQKQKLLALRSQYK</sequence>
<dbReference type="RefSeq" id="WP_148810469.1">
    <property type="nucleotide sequence ID" value="NZ_CP042243.1"/>
</dbReference>
<keyword evidence="4" id="KW-1185">Reference proteome</keyword>
<dbReference type="PANTHER" id="PTHR38432:SF1">
    <property type="entry name" value="TELA-LIKE PROTEIN SAOUHSC_01408"/>
    <property type="match status" value="1"/>
</dbReference>
<dbReference type="AlphaFoldDB" id="A0A5C0SHZ2"/>
<dbReference type="Pfam" id="PF05816">
    <property type="entry name" value="TelA"/>
    <property type="match status" value="1"/>
</dbReference>
<dbReference type="OrthoDB" id="9768858at2"/>
<evidence type="ECO:0000313" key="4">
    <source>
        <dbReference type="Proteomes" id="UP000324646"/>
    </source>
</evidence>
<gene>
    <name evidence="3" type="ORF">FQB35_14020</name>
</gene>
<dbReference type="InterPro" id="IPR008863">
    <property type="entry name" value="Toxic_anion-R_TelA"/>
</dbReference>